<reference evidence="3 4" key="1">
    <citation type="submission" date="2015-11" db="EMBL/GenBank/DDBJ databases">
        <title>Genomic analysis of 38 Legionella species identifies large and diverse effector repertoires.</title>
        <authorList>
            <person name="Burstein D."/>
            <person name="Amaro F."/>
            <person name="Zusman T."/>
            <person name="Lifshitz Z."/>
            <person name="Cohen O."/>
            <person name="Gilbert J.A."/>
            <person name="Pupko T."/>
            <person name="Shuman H.A."/>
            <person name="Segal G."/>
        </authorList>
    </citation>
    <scope>NUCLEOTIDE SEQUENCE [LARGE SCALE GENOMIC DNA]</scope>
    <source>
        <strain evidence="3 4">BL-540</strain>
    </source>
</reference>
<dbReference type="PANTHER" id="PTHR34977:SF1">
    <property type="entry name" value="UPF0337 PROTEIN YJBJ"/>
    <property type="match status" value="1"/>
</dbReference>
<dbReference type="PANTHER" id="PTHR34977">
    <property type="entry name" value="UPF0337 PROTEIN YJBJ"/>
    <property type="match status" value="1"/>
</dbReference>
<dbReference type="STRING" id="456.Ljor_0065"/>
<evidence type="ECO:0000313" key="3">
    <source>
        <dbReference type="EMBL" id="KTD19099.1"/>
    </source>
</evidence>
<dbReference type="PATRIC" id="fig|456.5.peg.76"/>
<dbReference type="InterPro" id="IPR008462">
    <property type="entry name" value="CsbD"/>
</dbReference>
<dbReference type="InterPro" id="IPR036629">
    <property type="entry name" value="YjbJ_sf"/>
</dbReference>
<feature type="domain" description="CsbD-like" evidence="2">
    <location>
        <begin position="7"/>
        <end position="55"/>
    </location>
</feature>
<dbReference type="AlphaFoldDB" id="A0A0W0VGD4"/>
<dbReference type="Pfam" id="PF05532">
    <property type="entry name" value="CsbD"/>
    <property type="match status" value="1"/>
</dbReference>
<dbReference type="Proteomes" id="UP000055035">
    <property type="component" value="Unassembled WGS sequence"/>
</dbReference>
<evidence type="ECO:0000259" key="2">
    <source>
        <dbReference type="Pfam" id="PF05532"/>
    </source>
</evidence>
<evidence type="ECO:0000313" key="4">
    <source>
        <dbReference type="Proteomes" id="UP000055035"/>
    </source>
</evidence>
<keyword evidence="4" id="KW-1185">Reference proteome</keyword>
<accession>A0A0W0VGD4</accession>
<organism evidence="3 4">
    <name type="scientific">Legionella jordanis</name>
    <dbReference type="NCBI Taxonomy" id="456"/>
    <lineage>
        <taxon>Bacteria</taxon>
        <taxon>Pseudomonadati</taxon>
        <taxon>Pseudomonadota</taxon>
        <taxon>Gammaproteobacteria</taxon>
        <taxon>Legionellales</taxon>
        <taxon>Legionellaceae</taxon>
        <taxon>Legionella</taxon>
    </lineage>
</organism>
<dbReference type="InterPro" id="IPR026042">
    <property type="entry name" value="YjbJ"/>
</dbReference>
<dbReference type="RefSeq" id="WP_058469661.1">
    <property type="nucleotide sequence ID" value="NZ_CAAAIC010000014.1"/>
</dbReference>
<dbReference type="SUPFAM" id="SSF69047">
    <property type="entry name" value="Hypothetical protein YjbJ"/>
    <property type="match status" value="1"/>
</dbReference>
<dbReference type="EMBL" id="LNYJ01000002">
    <property type="protein sequence ID" value="KTD19099.1"/>
    <property type="molecule type" value="Genomic_DNA"/>
</dbReference>
<proteinExistence type="inferred from homology"/>
<dbReference type="Gene3D" id="1.10.1470.10">
    <property type="entry name" value="YjbJ"/>
    <property type="match status" value="1"/>
</dbReference>
<dbReference type="PIRSF" id="PIRSF039008">
    <property type="entry name" value="YjbJ"/>
    <property type="match status" value="1"/>
</dbReference>
<dbReference type="OrthoDB" id="9796058at2"/>
<sequence>MNSLIFRGKWEEIKGHLQKQWGKLTDNEWQEIEGTQHVIYGKLQQHYGLTRSEAEEEVNKFKTKHGF</sequence>
<evidence type="ECO:0000256" key="1">
    <source>
        <dbReference type="ARBA" id="ARBA00009129"/>
    </source>
</evidence>
<comment type="caution">
    <text evidence="3">The sequence shown here is derived from an EMBL/GenBank/DDBJ whole genome shotgun (WGS) entry which is preliminary data.</text>
</comment>
<comment type="similarity">
    <text evidence="1">Belongs to the UPF0337 (CsbD) family.</text>
</comment>
<gene>
    <name evidence="3" type="primary">yjbJ_1</name>
    <name evidence="3" type="ORF">Ljor_0065</name>
</gene>
<dbReference type="InterPro" id="IPR050423">
    <property type="entry name" value="UPF0337_stress_rsp"/>
</dbReference>
<protein>
    <submittedName>
        <fullName evidence="3">Stress response protein</fullName>
    </submittedName>
</protein>
<name>A0A0W0VGD4_9GAMM</name>